<accession>A0A9Q3I9N7</accession>
<protein>
    <submittedName>
        <fullName evidence="1">Uncharacterized protein</fullName>
    </submittedName>
</protein>
<keyword evidence="2" id="KW-1185">Reference proteome</keyword>
<reference evidence="1" key="1">
    <citation type="submission" date="2021-03" db="EMBL/GenBank/DDBJ databases">
        <title>Draft genome sequence of rust myrtle Austropuccinia psidii MF-1, a brazilian biotype.</title>
        <authorList>
            <person name="Quecine M.C."/>
            <person name="Pachon D.M.R."/>
            <person name="Bonatelli M.L."/>
            <person name="Correr F.H."/>
            <person name="Franceschini L.M."/>
            <person name="Leite T.F."/>
            <person name="Margarido G.R.A."/>
            <person name="Almeida C.A."/>
            <person name="Ferrarezi J.A."/>
            <person name="Labate C.A."/>
        </authorList>
    </citation>
    <scope>NUCLEOTIDE SEQUENCE</scope>
    <source>
        <strain evidence="1">MF-1</strain>
    </source>
</reference>
<sequence>MTLVHKAANIHKHSDGLSRWALTNKPENPAYVPTEFLEEVKDSYTLYKNCHILTSQLDKDCIDAALANSLDHIWKTSYDNGRFHLIEGILYSRSKHTCVMVLFLDKVRHNANQIMNDAFEYAKQKWDKGHKTPEFKVGDLILVSTLSFNNIKGPKKLKDSFAEPFIIKAFHGTNAVQVELSG</sequence>
<evidence type="ECO:0000313" key="1">
    <source>
        <dbReference type="EMBL" id="MBW0531340.1"/>
    </source>
</evidence>
<comment type="caution">
    <text evidence="1">The sequence shown here is derived from an EMBL/GenBank/DDBJ whole genome shotgun (WGS) entry which is preliminary data.</text>
</comment>
<gene>
    <name evidence="1" type="ORF">O181_071055</name>
</gene>
<organism evidence="1 2">
    <name type="scientific">Austropuccinia psidii MF-1</name>
    <dbReference type="NCBI Taxonomy" id="1389203"/>
    <lineage>
        <taxon>Eukaryota</taxon>
        <taxon>Fungi</taxon>
        <taxon>Dikarya</taxon>
        <taxon>Basidiomycota</taxon>
        <taxon>Pucciniomycotina</taxon>
        <taxon>Pucciniomycetes</taxon>
        <taxon>Pucciniales</taxon>
        <taxon>Sphaerophragmiaceae</taxon>
        <taxon>Austropuccinia</taxon>
    </lineage>
</organism>
<dbReference type="Proteomes" id="UP000765509">
    <property type="component" value="Unassembled WGS sequence"/>
</dbReference>
<dbReference type="EMBL" id="AVOT02036764">
    <property type="protein sequence ID" value="MBW0531340.1"/>
    <property type="molecule type" value="Genomic_DNA"/>
</dbReference>
<dbReference type="AlphaFoldDB" id="A0A9Q3I9N7"/>
<name>A0A9Q3I9N7_9BASI</name>
<evidence type="ECO:0000313" key="2">
    <source>
        <dbReference type="Proteomes" id="UP000765509"/>
    </source>
</evidence>
<proteinExistence type="predicted"/>